<keyword evidence="2" id="KW-1185">Reference proteome</keyword>
<dbReference type="EMBL" id="JACHGK010000011">
    <property type="protein sequence ID" value="MBB6446402.1"/>
    <property type="molecule type" value="Genomic_DNA"/>
</dbReference>
<dbReference type="Proteomes" id="UP000531594">
    <property type="component" value="Unassembled WGS sequence"/>
</dbReference>
<accession>A0A7X0HUZ5</accession>
<evidence type="ECO:0000313" key="2">
    <source>
        <dbReference type="Proteomes" id="UP000531594"/>
    </source>
</evidence>
<dbReference type="AlphaFoldDB" id="A0A7X0HUZ5"/>
<name>A0A7X0HUZ5_9BACI</name>
<gene>
    <name evidence="1" type="ORF">HNR53_003061</name>
</gene>
<sequence>MLPQATGAFDIVFYPLIIMSYEFGFLDLHPHSTYD</sequence>
<protein>
    <submittedName>
        <fullName evidence="1">Uncharacterized protein</fullName>
    </submittedName>
</protein>
<reference evidence="1 2" key="1">
    <citation type="submission" date="2020-08" db="EMBL/GenBank/DDBJ databases">
        <title>Genomic Encyclopedia of Type Strains, Phase IV (KMG-IV): sequencing the most valuable type-strain genomes for metagenomic binning, comparative biology and taxonomic classification.</title>
        <authorList>
            <person name="Goeker M."/>
        </authorList>
    </citation>
    <scope>NUCLEOTIDE SEQUENCE [LARGE SCALE GENOMIC DNA]</scope>
    <source>
        <strain evidence="1 2">DSM 5391</strain>
    </source>
</reference>
<proteinExistence type="predicted"/>
<evidence type="ECO:0000313" key="1">
    <source>
        <dbReference type="EMBL" id="MBB6446402.1"/>
    </source>
</evidence>
<comment type="caution">
    <text evidence="1">The sequence shown here is derived from an EMBL/GenBank/DDBJ whole genome shotgun (WGS) entry which is preliminary data.</text>
</comment>
<organism evidence="1 2">
    <name type="scientific">Bacillus benzoevorans</name>
    <dbReference type="NCBI Taxonomy" id="1456"/>
    <lineage>
        <taxon>Bacteria</taxon>
        <taxon>Bacillati</taxon>
        <taxon>Bacillota</taxon>
        <taxon>Bacilli</taxon>
        <taxon>Bacillales</taxon>
        <taxon>Bacillaceae</taxon>
        <taxon>Bacillus</taxon>
    </lineage>
</organism>